<organism evidence="1 2">
    <name type="scientific">Trema orientale</name>
    <name type="common">Charcoal tree</name>
    <name type="synonym">Celtis orientalis</name>
    <dbReference type="NCBI Taxonomy" id="63057"/>
    <lineage>
        <taxon>Eukaryota</taxon>
        <taxon>Viridiplantae</taxon>
        <taxon>Streptophyta</taxon>
        <taxon>Embryophyta</taxon>
        <taxon>Tracheophyta</taxon>
        <taxon>Spermatophyta</taxon>
        <taxon>Magnoliopsida</taxon>
        <taxon>eudicotyledons</taxon>
        <taxon>Gunneridae</taxon>
        <taxon>Pentapetalae</taxon>
        <taxon>rosids</taxon>
        <taxon>fabids</taxon>
        <taxon>Rosales</taxon>
        <taxon>Cannabaceae</taxon>
        <taxon>Trema</taxon>
    </lineage>
</organism>
<proteinExistence type="predicted"/>
<evidence type="ECO:0000313" key="2">
    <source>
        <dbReference type="Proteomes" id="UP000237000"/>
    </source>
</evidence>
<accession>A0A2P5FB09</accession>
<dbReference type="InParanoid" id="A0A2P5FB09"/>
<dbReference type="Proteomes" id="UP000237000">
    <property type="component" value="Unassembled WGS sequence"/>
</dbReference>
<keyword evidence="2" id="KW-1185">Reference proteome</keyword>
<dbReference type="AlphaFoldDB" id="A0A2P5FB09"/>
<protein>
    <submittedName>
        <fullName evidence="1">Uncharacterized protein</fullName>
    </submittedName>
</protein>
<comment type="caution">
    <text evidence="1">The sequence shown here is derived from an EMBL/GenBank/DDBJ whole genome shotgun (WGS) entry which is preliminary data.</text>
</comment>
<sequence>MKNSLTILPPAIRTVMIGATNVMQAEESFFFTSKSSQKQRSLAVLVSGSNQRRINPGHTLTHSHVPH</sequence>
<evidence type="ECO:0000313" key="1">
    <source>
        <dbReference type="EMBL" id="PON94969.1"/>
    </source>
</evidence>
<gene>
    <name evidence="1" type="ORF">TorRG33x02_091680</name>
</gene>
<dbReference type="EMBL" id="JXTC01000047">
    <property type="protein sequence ID" value="PON94969.1"/>
    <property type="molecule type" value="Genomic_DNA"/>
</dbReference>
<name>A0A2P5FB09_TREOI</name>
<reference evidence="2" key="1">
    <citation type="submission" date="2016-06" db="EMBL/GenBank/DDBJ databases">
        <title>Parallel loss of symbiosis genes in relatives of nitrogen-fixing non-legume Parasponia.</title>
        <authorList>
            <person name="Van Velzen R."/>
            <person name="Holmer R."/>
            <person name="Bu F."/>
            <person name="Rutten L."/>
            <person name="Van Zeijl A."/>
            <person name="Liu W."/>
            <person name="Santuari L."/>
            <person name="Cao Q."/>
            <person name="Sharma T."/>
            <person name="Shen D."/>
            <person name="Roswanjaya Y."/>
            <person name="Wardhani T."/>
            <person name="Kalhor M.S."/>
            <person name="Jansen J."/>
            <person name="Van den Hoogen J."/>
            <person name="Gungor B."/>
            <person name="Hartog M."/>
            <person name="Hontelez J."/>
            <person name="Verver J."/>
            <person name="Yang W.-C."/>
            <person name="Schijlen E."/>
            <person name="Repin R."/>
            <person name="Schilthuizen M."/>
            <person name="Schranz E."/>
            <person name="Heidstra R."/>
            <person name="Miyata K."/>
            <person name="Fedorova E."/>
            <person name="Kohlen W."/>
            <person name="Bisseling T."/>
            <person name="Smit S."/>
            <person name="Geurts R."/>
        </authorList>
    </citation>
    <scope>NUCLEOTIDE SEQUENCE [LARGE SCALE GENOMIC DNA]</scope>
    <source>
        <strain evidence="2">cv. RG33-2</strain>
    </source>
</reference>